<evidence type="ECO:0000256" key="9">
    <source>
        <dbReference type="ARBA" id="ARBA00022801"/>
    </source>
</evidence>
<evidence type="ECO:0000256" key="8">
    <source>
        <dbReference type="ARBA" id="ARBA00022729"/>
    </source>
</evidence>
<keyword evidence="11" id="KW-0458">Lysosome</keyword>
<dbReference type="Pfam" id="PF00703">
    <property type="entry name" value="Glyco_hydro_2"/>
    <property type="match status" value="1"/>
</dbReference>
<evidence type="ECO:0000259" key="18">
    <source>
        <dbReference type="Pfam" id="PF00703"/>
    </source>
</evidence>
<feature type="domain" description="Beta-mannosidase-like galactose-binding" evidence="21">
    <location>
        <begin position="30"/>
        <end position="206"/>
    </location>
</feature>
<feature type="domain" description="Beta-mannosidase Ig-fold" evidence="19">
    <location>
        <begin position="817"/>
        <end position="885"/>
    </location>
</feature>
<dbReference type="PANTHER" id="PTHR43730">
    <property type="entry name" value="BETA-MANNOSIDASE"/>
    <property type="match status" value="1"/>
</dbReference>
<dbReference type="Gene3D" id="3.20.20.80">
    <property type="entry name" value="Glycosidases"/>
    <property type="match status" value="1"/>
</dbReference>
<comment type="similarity">
    <text evidence="14">Belongs to the glycosyl hydrolase 2 family. Beta-mannosidase B subfamily.</text>
</comment>
<dbReference type="Pfam" id="PF17786">
    <property type="entry name" value="Mannosidase_ig"/>
    <property type="match status" value="1"/>
</dbReference>
<evidence type="ECO:0000256" key="12">
    <source>
        <dbReference type="ARBA" id="ARBA00023295"/>
    </source>
</evidence>
<evidence type="ECO:0000256" key="2">
    <source>
        <dbReference type="ARBA" id="ARBA00004371"/>
    </source>
</evidence>
<evidence type="ECO:0000259" key="19">
    <source>
        <dbReference type="Pfam" id="PF17753"/>
    </source>
</evidence>
<evidence type="ECO:0000256" key="11">
    <source>
        <dbReference type="ARBA" id="ARBA00023228"/>
    </source>
</evidence>
<organism evidence="22">
    <name type="scientific">Photinus pyralis</name>
    <name type="common">Common eastern firefly</name>
    <name type="synonym">Lampyris pyralis</name>
    <dbReference type="NCBI Taxonomy" id="7054"/>
    <lineage>
        <taxon>Eukaryota</taxon>
        <taxon>Metazoa</taxon>
        <taxon>Ecdysozoa</taxon>
        <taxon>Arthropoda</taxon>
        <taxon>Hexapoda</taxon>
        <taxon>Insecta</taxon>
        <taxon>Pterygota</taxon>
        <taxon>Neoptera</taxon>
        <taxon>Endopterygota</taxon>
        <taxon>Coleoptera</taxon>
        <taxon>Polyphaga</taxon>
        <taxon>Elateriformia</taxon>
        <taxon>Elateroidea</taxon>
        <taxon>Lampyridae</taxon>
        <taxon>Lampyrinae</taxon>
        <taxon>Photinus</taxon>
    </lineage>
</organism>
<dbReference type="Pfam" id="PF17753">
    <property type="entry name" value="Ig_mannosidase"/>
    <property type="match status" value="1"/>
</dbReference>
<keyword evidence="7" id="KW-0964">Secreted</keyword>
<evidence type="ECO:0000256" key="1">
    <source>
        <dbReference type="ARBA" id="ARBA00000829"/>
    </source>
</evidence>
<dbReference type="FunFam" id="2.60.40.10:FF:000650">
    <property type="entry name" value="Mannosidase beta"/>
    <property type="match status" value="1"/>
</dbReference>
<feature type="chain" id="PRO_5013208682" description="Beta-mannosidase B" evidence="17">
    <location>
        <begin position="21"/>
        <end position="890"/>
    </location>
</feature>
<evidence type="ECO:0000259" key="21">
    <source>
        <dbReference type="Pfam" id="PF22666"/>
    </source>
</evidence>
<comment type="subunit">
    <text evidence="5">Homodimer.</text>
</comment>
<dbReference type="EMBL" id="GEZM01061515">
    <property type="protein sequence ID" value="JAV70419.1"/>
    <property type="molecule type" value="Transcribed_RNA"/>
</dbReference>
<dbReference type="GO" id="GO:0005764">
    <property type="term" value="C:lysosome"/>
    <property type="evidence" value="ECO:0007669"/>
    <property type="project" value="UniProtKB-SubCell"/>
</dbReference>
<evidence type="ECO:0000256" key="15">
    <source>
        <dbReference type="ARBA" id="ARBA00041069"/>
    </source>
</evidence>
<evidence type="ECO:0000256" key="13">
    <source>
        <dbReference type="ARBA" id="ARBA00033445"/>
    </source>
</evidence>
<dbReference type="FunFam" id="3.20.20.80:FF:000050">
    <property type="entry name" value="Beta-mannosidase B"/>
    <property type="match status" value="1"/>
</dbReference>
<reference evidence="22" key="1">
    <citation type="journal article" date="2016" name="Sci. Rep.">
        <title>Molecular characterization of firefly nuptial gifts: a multi-omics approach sheds light on postcopulatory sexual selection.</title>
        <authorList>
            <person name="Al-Wathiqui N."/>
            <person name="Fallon T.R."/>
            <person name="South A."/>
            <person name="Weng J.K."/>
            <person name="Lewis S.M."/>
        </authorList>
    </citation>
    <scope>NUCLEOTIDE SEQUENCE</scope>
</reference>
<dbReference type="InterPro" id="IPR017853">
    <property type="entry name" value="GH"/>
</dbReference>
<evidence type="ECO:0000256" key="5">
    <source>
        <dbReference type="ARBA" id="ARBA00011738"/>
    </source>
</evidence>
<sequence>MHAKLFRCSVLLVHFLTGSCTKLKIGGASWIVENQEKSLNLSAIVPGGIYSDLMRENMIEDVFYGFNDIETRWVSKMDWNYSTKFSVPEDMMSYKTIKLVLEGVDTFSTIYLNDYKLGSTNNMFVKYTYNIKPYLKDHVNHLQVRFKSAVNKAKVLFEEQSKNYSVVPLCTPDEYNGECHVNHIRKTQASFSWDWGPAIPSMGIYKDIYLEGYNSAIIRDVTVKVQNNSANFWDIEVRVYLQPSQIKIKGDMSVVVHTDNGEFLMKSENFILGKNEHGDYLVTLNGQIEKSRVKLWWPNGYGNQPLYSLVARYNNVHNTEHSEKSIKIGFRTIDLCEDEVENGNLFYFKVNNVPIYAKGSNNIPISILPELAQNEDNIKFLLESAKDVHMNMIRVWGGGNYEADVFYELADEYGILLWQDFLFACNMYPATKEFLSNVRAEVRDQVRRLQHHASIIVWAGNNENRAALVQNWYGTADNYELFKYDYLKLYAETIKNELLNSDDTRPYLTSSPSNGRKAIEEDFESLNPQSNNYGDIHFYNYNNDGWNTEAYPIPRFSSEYGYQSLPSVDTLLTATNNPSDLLTTSEFLQKRQHLPEGFSKMDTLIGYQLTLPDKDCQDCYKEYIYKSQVVQAMSVKVETEFNRQWRSIFTKGGLGHTMGALYWQLNDVWVAPSWSGIDFKGKWKMMQYFSKHFFAPIIITGDRTNHGLNIYVVSDLMQTVSDVNIEVVVYKWNSFHPVHTFRLQQNVEAGSSRLVLNLDIKNVLEGISGCGDNVLENCFLYLQEDGDLAPDNFVFPVPLKEAAIMKANARIRSIEEIRDPNIYFTVEIEVHNIALFVWLETGNITGRFSDNGFLQVTKTKTVNFTPKELISLSELRRSLTITDLSAFDRI</sequence>
<dbReference type="PANTHER" id="PTHR43730:SF1">
    <property type="entry name" value="BETA-MANNOSIDASE"/>
    <property type="match status" value="1"/>
</dbReference>
<dbReference type="Pfam" id="PF22666">
    <property type="entry name" value="Glyco_hydro_2_N2"/>
    <property type="match status" value="1"/>
</dbReference>
<dbReference type="SUPFAM" id="SSF49785">
    <property type="entry name" value="Galactose-binding domain-like"/>
    <property type="match status" value="1"/>
</dbReference>
<dbReference type="AlphaFoldDB" id="A0A1Y1L9T0"/>
<keyword evidence="12" id="KW-0326">Glycosidase</keyword>
<accession>A0A1Y1L9T0</accession>
<dbReference type="FunFam" id="2.60.120.260:FF:000060">
    <property type="entry name" value="Probable beta-mannosidase"/>
    <property type="match status" value="1"/>
</dbReference>
<proteinExistence type="inferred from homology"/>
<evidence type="ECO:0000256" key="16">
    <source>
        <dbReference type="ARBA" id="ARBA00041614"/>
    </source>
</evidence>
<comment type="catalytic activity">
    <reaction evidence="1">
        <text>Hydrolysis of terminal, non-reducing beta-D-mannose residues in beta-D-mannosides.</text>
        <dbReference type="EC" id="3.2.1.25"/>
    </reaction>
</comment>
<evidence type="ECO:0000313" key="22">
    <source>
        <dbReference type="EMBL" id="JAV70419.1"/>
    </source>
</evidence>
<comment type="subcellular location">
    <subcellularLocation>
        <location evidence="2">Lysosome</location>
    </subcellularLocation>
    <subcellularLocation>
        <location evidence="3">Secreted</location>
    </subcellularLocation>
</comment>
<dbReference type="Gene3D" id="2.60.120.260">
    <property type="entry name" value="Galactose-binding domain-like"/>
    <property type="match status" value="1"/>
</dbReference>
<evidence type="ECO:0000256" key="6">
    <source>
        <dbReference type="ARBA" id="ARBA00012754"/>
    </source>
</evidence>
<name>A0A1Y1L9T0_PHOPY</name>
<protein>
    <recommendedName>
        <fullName evidence="15">Beta-mannosidase B</fullName>
        <ecNumber evidence="6">3.2.1.25</ecNumber>
    </recommendedName>
    <alternativeName>
        <fullName evidence="13">Mannanase</fullName>
    </alternativeName>
    <alternativeName>
        <fullName evidence="16">Mannanase B</fullName>
    </alternativeName>
</protein>
<dbReference type="SUPFAM" id="SSF51445">
    <property type="entry name" value="(Trans)glycosidases"/>
    <property type="match status" value="1"/>
</dbReference>
<feature type="domain" description="Mannosidase Ig/CBM-like" evidence="20">
    <location>
        <begin position="708"/>
        <end position="801"/>
    </location>
</feature>
<evidence type="ECO:0000256" key="10">
    <source>
        <dbReference type="ARBA" id="ARBA00023180"/>
    </source>
</evidence>
<dbReference type="InterPro" id="IPR006102">
    <property type="entry name" value="Ig-like_GH2"/>
</dbReference>
<evidence type="ECO:0000259" key="20">
    <source>
        <dbReference type="Pfam" id="PF17786"/>
    </source>
</evidence>
<evidence type="ECO:0000256" key="17">
    <source>
        <dbReference type="SAM" id="SignalP"/>
    </source>
</evidence>
<dbReference type="InterPro" id="IPR041625">
    <property type="entry name" value="Beta-mannosidase_Ig"/>
</dbReference>
<dbReference type="InterPro" id="IPR050887">
    <property type="entry name" value="Beta-mannosidase_GH2"/>
</dbReference>
<keyword evidence="9" id="KW-0378">Hydrolase</keyword>
<dbReference type="GO" id="GO:0004567">
    <property type="term" value="F:beta-mannosidase activity"/>
    <property type="evidence" value="ECO:0007669"/>
    <property type="project" value="UniProtKB-EC"/>
</dbReference>
<dbReference type="InterPro" id="IPR013783">
    <property type="entry name" value="Ig-like_fold"/>
</dbReference>
<dbReference type="InterPro" id="IPR041447">
    <property type="entry name" value="Mannosidase_ig"/>
</dbReference>
<evidence type="ECO:0000256" key="7">
    <source>
        <dbReference type="ARBA" id="ARBA00022525"/>
    </source>
</evidence>
<dbReference type="Gene3D" id="2.60.40.10">
    <property type="entry name" value="Immunoglobulins"/>
    <property type="match status" value="3"/>
</dbReference>
<comment type="pathway">
    <text evidence="4">Glycan metabolism; N-glycan degradation.</text>
</comment>
<keyword evidence="10" id="KW-0325">Glycoprotein</keyword>
<feature type="signal peptide" evidence="17">
    <location>
        <begin position="1"/>
        <end position="20"/>
    </location>
</feature>
<keyword evidence="8 17" id="KW-0732">Signal</keyword>
<dbReference type="EC" id="3.2.1.25" evidence="6"/>
<dbReference type="PROSITE" id="PS51257">
    <property type="entry name" value="PROKAR_LIPOPROTEIN"/>
    <property type="match status" value="1"/>
</dbReference>
<dbReference type="SUPFAM" id="SSF49303">
    <property type="entry name" value="beta-Galactosidase/glucuronidase domain"/>
    <property type="match status" value="2"/>
</dbReference>
<feature type="domain" description="Glycoside hydrolase family 2 immunoglobulin-like beta-sandwich" evidence="18">
    <location>
        <begin position="218"/>
        <end position="331"/>
    </location>
</feature>
<dbReference type="InterPro" id="IPR036156">
    <property type="entry name" value="Beta-gal/glucu_dom_sf"/>
</dbReference>
<dbReference type="InterPro" id="IPR054593">
    <property type="entry name" value="Beta-mannosidase-like_N2"/>
</dbReference>
<dbReference type="InterPro" id="IPR008979">
    <property type="entry name" value="Galactose-bd-like_sf"/>
</dbReference>
<dbReference type="GO" id="GO:0006516">
    <property type="term" value="P:glycoprotein catabolic process"/>
    <property type="evidence" value="ECO:0007669"/>
    <property type="project" value="TreeGrafter"/>
</dbReference>
<evidence type="ECO:0000256" key="4">
    <source>
        <dbReference type="ARBA" id="ARBA00004740"/>
    </source>
</evidence>
<evidence type="ECO:0000256" key="3">
    <source>
        <dbReference type="ARBA" id="ARBA00004613"/>
    </source>
</evidence>
<evidence type="ECO:0000256" key="14">
    <source>
        <dbReference type="ARBA" id="ARBA00038429"/>
    </source>
</evidence>